<keyword evidence="1" id="KW-0472">Membrane</keyword>
<evidence type="ECO:0000313" key="3">
    <source>
        <dbReference type="Proteomes" id="UP000320772"/>
    </source>
</evidence>
<comment type="caution">
    <text evidence="2">The sequence shown here is derived from an EMBL/GenBank/DDBJ whole genome shotgun (WGS) entry which is preliminary data.</text>
</comment>
<organism evidence="2 3">
    <name type="scientific">Gluconobacter roseus NBRC 3990</name>
    <dbReference type="NCBI Taxonomy" id="1307950"/>
    <lineage>
        <taxon>Bacteria</taxon>
        <taxon>Pseudomonadati</taxon>
        <taxon>Pseudomonadota</taxon>
        <taxon>Alphaproteobacteria</taxon>
        <taxon>Acetobacterales</taxon>
        <taxon>Acetobacteraceae</taxon>
        <taxon>Gluconobacter</taxon>
    </lineage>
</organism>
<dbReference type="AlphaFoldDB" id="A0A4Y3M322"/>
<feature type="transmembrane region" description="Helical" evidence="1">
    <location>
        <begin position="12"/>
        <end position="31"/>
    </location>
</feature>
<dbReference type="Proteomes" id="UP000320772">
    <property type="component" value="Unassembled WGS sequence"/>
</dbReference>
<gene>
    <name evidence="2" type="ORF">GRO01_03430</name>
</gene>
<proteinExistence type="predicted"/>
<keyword evidence="1" id="KW-1133">Transmembrane helix</keyword>
<name>A0A4Y3M322_9PROT</name>
<dbReference type="EMBL" id="BJLY01000001">
    <property type="protein sequence ID" value="GEB02767.1"/>
    <property type="molecule type" value="Genomic_DNA"/>
</dbReference>
<evidence type="ECO:0000256" key="1">
    <source>
        <dbReference type="SAM" id="Phobius"/>
    </source>
</evidence>
<dbReference type="RefSeq" id="WP_167494559.1">
    <property type="nucleotide sequence ID" value="NZ_BAQZ01000015.1"/>
</dbReference>
<accession>A0A4Y3M322</accession>
<evidence type="ECO:0008006" key="4">
    <source>
        <dbReference type="Google" id="ProtNLM"/>
    </source>
</evidence>
<protein>
    <recommendedName>
        <fullName evidence="4">Heme exporter protein D</fullName>
    </recommendedName>
</protein>
<keyword evidence="3" id="KW-1185">Reference proteome</keyword>
<reference evidence="2 3" key="1">
    <citation type="submission" date="2019-06" db="EMBL/GenBank/DDBJ databases">
        <title>Whole genome shotgun sequence of Gluconobacter roseus NBRC 3990.</title>
        <authorList>
            <person name="Hosoyama A."/>
            <person name="Uohara A."/>
            <person name="Ohji S."/>
            <person name="Ichikawa N."/>
        </authorList>
    </citation>
    <scope>NUCLEOTIDE SEQUENCE [LARGE SCALE GENOMIC DNA]</scope>
    <source>
        <strain evidence="2 3">NBRC 3990</strain>
    </source>
</reference>
<evidence type="ECO:0000313" key="2">
    <source>
        <dbReference type="EMBL" id="GEB02767.1"/>
    </source>
</evidence>
<sequence>MMHLPNHWPYIAASYGLTLGCSLVLGVGAALRLRKSKARLAAVEGHARRRERSAS</sequence>
<keyword evidence="1" id="KW-0812">Transmembrane</keyword>